<feature type="non-terminal residue" evidence="10">
    <location>
        <position position="134"/>
    </location>
</feature>
<evidence type="ECO:0000256" key="8">
    <source>
        <dbReference type="ARBA" id="ARBA00023170"/>
    </source>
</evidence>
<dbReference type="GO" id="GO:0007165">
    <property type="term" value="P:signal transduction"/>
    <property type="evidence" value="ECO:0007669"/>
    <property type="project" value="UniProtKB-KW"/>
</dbReference>
<evidence type="ECO:0000256" key="4">
    <source>
        <dbReference type="ARBA" id="ARBA00022692"/>
    </source>
</evidence>
<evidence type="ECO:0008006" key="12">
    <source>
        <dbReference type="Google" id="ProtNLM"/>
    </source>
</evidence>
<dbReference type="GO" id="GO:0005886">
    <property type="term" value="C:plasma membrane"/>
    <property type="evidence" value="ECO:0007669"/>
    <property type="project" value="UniProtKB-SubCell"/>
</dbReference>
<comment type="subcellular location">
    <subcellularLocation>
        <location evidence="1">Cell membrane</location>
        <topology evidence="1">Multi-pass membrane protein</topology>
    </subcellularLocation>
</comment>
<dbReference type="GO" id="GO:0005549">
    <property type="term" value="F:odorant binding"/>
    <property type="evidence" value="ECO:0007669"/>
    <property type="project" value="InterPro"/>
</dbReference>
<reference evidence="10 11" key="1">
    <citation type="submission" date="2019-01" db="EMBL/GenBank/DDBJ databases">
        <authorList>
            <person name="Sayadi A."/>
        </authorList>
    </citation>
    <scope>NUCLEOTIDE SEQUENCE [LARGE SCALE GENOMIC DNA]</scope>
</reference>
<evidence type="ECO:0000256" key="7">
    <source>
        <dbReference type="ARBA" id="ARBA00023136"/>
    </source>
</evidence>
<keyword evidence="2" id="KW-1003">Cell membrane</keyword>
<keyword evidence="11" id="KW-1185">Reference proteome</keyword>
<dbReference type="Pfam" id="PF02949">
    <property type="entry name" value="7tm_6"/>
    <property type="match status" value="1"/>
</dbReference>
<proteinExistence type="predicted"/>
<name>A0A653CGH9_CALMS</name>
<dbReference type="EMBL" id="CAACVG010007774">
    <property type="protein sequence ID" value="VEN47008.1"/>
    <property type="molecule type" value="Genomic_DNA"/>
</dbReference>
<sequence length="134" mass="16116">YKFISQYIVLDFRLPWDWHKYPYFQITYLFQNLVAMWNTLICLNLDTFYPALAIQVGLQCDILCATLNRLHEFVTTDGQLHHVDERMRIRPRSSDFSNEMRKNLLVCIKHHQHIMAMSSEIEDIYRKSCFVLII</sequence>
<evidence type="ECO:0000313" key="10">
    <source>
        <dbReference type="EMBL" id="VEN47008.1"/>
    </source>
</evidence>
<dbReference type="AlphaFoldDB" id="A0A653CGH9"/>
<keyword evidence="6" id="KW-1133">Transmembrane helix</keyword>
<keyword evidence="3" id="KW-0716">Sensory transduction</keyword>
<dbReference type="PANTHER" id="PTHR21137">
    <property type="entry name" value="ODORANT RECEPTOR"/>
    <property type="match status" value="1"/>
</dbReference>
<dbReference type="PANTHER" id="PTHR21137:SF35">
    <property type="entry name" value="ODORANT RECEPTOR 19A-RELATED"/>
    <property type="match status" value="1"/>
</dbReference>
<evidence type="ECO:0000256" key="6">
    <source>
        <dbReference type="ARBA" id="ARBA00022989"/>
    </source>
</evidence>
<evidence type="ECO:0000256" key="2">
    <source>
        <dbReference type="ARBA" id="ARBA00022475"/>
    </source>
</evidence>
<evidence type="ECO:0000256" key="5">
    <source>
        <dbReference type="ARBA" id="ARBA00022725"/>
    </source>
</evidence>
<feature type="non-terminal residue" evidence="10">
    <location>
        <position position="1"/>
    </location>
</feature>
<protein>
    <recommendedName>
        <fullName evidence="12">Odorant receptor</fullName>
    </recommendedName>
</protein>
<evidence type="ECO:0000256" key="9">
    <source>
        <dbReference type="ARBA" id="ARBA00023224"/>
    </source>
</evidence>
<evidence type="ECO:0000256" key="3">
    <source>
        <dbReference type="ARBA" id="ARBA00022606"/>
    </source>
</evidence>
<keyword evidence="5" id="KW-0552">Olfaction</keyword>
<keyword evidence="4" id="KW-0812">Transmembrane</keyword>
<keyword evidence="9" id="KW-0807">Transducer</keyword>
<keyword evidence="8" id="KW-0675">Receptor</keyword>
<dbReference type="InterPro" id="IPR004117">
    <property type="entry name" value="7tm6_olfct_rcpt"/>
</dbReference>
<gene>
    <name evidence="10" type="ORF">CALMAC_LOCUS8907</name>
</gene>
<evidence type="ECO:0000313" key="11">
    <source>
        <dbReference type="Proteomes" id="UP000410492"/>
    </source>
</evidence>
<dbReference type="GO" id="GO:0004984">
    <property type="term" value="F:olfactory receptor activity"/>
    <property type="evidence" value="ECO:0007669"/>
    <property type="project" value="InterPro"/>
</dbReference>
<evidence type="ECO:0000256" key="1">
    <source>
        <dbReference type="ARBA" id="ARBA00004651"/>
    </source>
</evidence>
<dbReference type="OrthoDB" id="6675289at2759"/>
<accession>A0A653CGH9</accession>
<keyword evidence="7" id="KW-0472">Membrane</keyword>
<organism evidence="10 11">
    <name type="scientific">Callosobruchus maculatus</name>
    <name type="common">Southern cowpea weevil</name>
    <name type="synonym">Pulse bruchid</name>
    <dbReference type="NCBI Taxonomy" id="64391"/>
    <lineage>
        <taxon>Eukaryota</taxon>
        <taxon>Metazoa</taxon>
        <taxon>Ecdysozoa</taxon>
        <taxon>Arthropoda</taxon>
        <taxon>Hexapoda</taxon>
        <taxon>Insecta</taxon>
        <taxon>Pterygota</taxon>
        <taxon>Neoptera</taxon>
        <taxon>Endopterygota</taxon>
        <taxon>Coleoptera</taxon>
        <taxon>Polyphaga</taxon>
        <taxon>Cucujiformia</taxon>
        <taxon>Chrysomeloidea</taxon>
        <taxon>Chrysomelidae</taxon>
        <taxon>Bruchinae</taxon>
        <taxon>Bruchini</taxon>
        <taxon>Callosobruchus</taxon>
    </lineage>
</organism>
<dbReference type="Proteomes" id="UP000410492">
    <property type="component" value="Unassembled WGS sequence"/>
</dbReference>